<keyword evidence="2" id="KW-1185">Reference proteome</keyword>
<sequence>MADLHEVLITAELSAELSEAEISELRWHLGHGPKPEELTIVTDRLPLVTVDDEGEPLPEDRWEIDAYPLLTGRGPADPRVGGVVFSELARRDAPADAGWALSSRQVLHGDDLTLLTQLLRWLQERAVGYGGGPVCFSCHSRFHEDDLVLKPVSLDGEDLVIHEILVLQKV</sequence>
<name>A0A239EHG4_9ACTN</name>
<dbReference type="RefSeq" id="WP_143653186.1">
    <property type="nucleotide sequence ID" value="NZ_FZOD01000009.1"/>
</dbReference>
<dbReference type="AlphaFoldDB" id="A0A239EHG4"/>
<dbReference type="Proteomes" id="UP000198282">
    <property type="component" value="Unassembled WGS sequence"/>
</dbReference>
<dbReference type="EMBL" id="FZOD01000009">
    <property type="protein sequence ID" value="SNS44095.1"/>
    <property type="molecule type" value="Genomic_DNA"/>
</dbReference>
<evidence type="ECO:0000313" key="1">
    <source>
        <dbReference type="EMBL" id="SNS44095.1"/>
    </source>
</evidence>
<protein>
    <submittedName>
        <fullName evidence="1">Uncharacterized protein</fullName>
    </submittedName>
</protein>
<gene>
    <name evidence="1" type="ORF">SAMN05216276_1009152</name>
</gene>
<evidence type="ECO:0000313" key="2">
    <source>
        <dbReference type="Proteomes" id="UP000198282"/>
    </source>
</evidence>
<reference evidence="1 2" key="1">
    <citation type="submission" date="2017-06" db="EMBL/GenBank/DDBJ databases">
        <authorList>
            <person name="Kim H.J."/>
            <person name="Triplett B.A."/>
        </authorList>
    </citation>
    <scope>NUCLEOTIDE SEQUENCE [LARGE SCALE GENOMIC DNA]</scope>
    <source>
        <strain evidence="1 2">CGMCC 4.2132</strain>
    </source>
</reference>
<dbReference type="OrthoDB" id="4171745at2"/>
<proteinExistence type="predicted"/>
<accession>A0A239EHG4</accession>
<organism evidence="1 2">
    <name type="scientific">Streptosporangium subroseum</name>
    <dbReference type="NCBI Taxonomy" id="106412"/>
    <lineage>
        <taxon>Bacteria</taxon>
        <taxon>Bacillati</taxon>
        <taxon>Actinomycetota</taxon>
        <taxon>Actinomycetes</taxon>
        <taxon>Streptosporangiales</taxon>
        <taxon>Streptosporangiaceae</taxon>
        <taxon>Streptosporangium</taxon>
    </lineage>
</organism>